<keyword evidence="2" id="KW-1185">Reference proteome</keyword>
<evidence type="ECO:0000313" key="2">
    <source>
        <dbReference type="Proteomes" id="UP000094444"/>
    </source>
</evidence>
<evidence type="ECO:0000313" key="1">
    <source>
        <dbReference type="EMBL" id="POS72690.1"/>
    </source>
</evidence>
<dbReference type="Proteomes" id="UP000094444">
    <property type="component" value="Unassembled WGS sequence"/>
</dbReference>
<dbReference type="AlphaFoldDB" id="A0A2P5HR04"/>
<gene>
    <name evidence="1" type="ORF">DHEL01_v208914</name>
</gene>
<dbReference type="EMBL" id="MAVT02000947">
    <property type="protein sequence ID" value="POS72690.1"/>
    <property type="molecule type" value="Genomic_DNA"/>
</dbReference>
<dbReference type="InParanoid" id="A0A2P5HR04"/>
<proteinExistence type="predicted"/>
<organism evidence="1 2">
    <name type="scientific">Diaporthe helianthi</name>
    <dbReference type="NCBI Taxonomy" id="158607"/>
    <lineage>
        <taxon>Eukaryota</taxon>
        <taxon>Fungi</taxon>
        <taxon>Dikarya</taxon>
        <taxon>Ascomycota</taxon>
        <taxon>Pezizomycotina</taxon>
        <taxon>Sordariomycetes</taxon>
        <taxon>Sordariomycetidae</taxon>
        <taxon>Diaporthales</taxon>
        <taxon>Diaporthaceae</taxon>
        <taxon>Diaporthe</taxon>
    </lineage>
</organism>
<reference evidence="1" key="1">
    <citation type="submission" date="2017-09" db="EMBL/GenBank/DDBJ databases">
        <title>Polyketide synthases of a Diaporthe helianthi virulent isolate.</title>
        <authorList>
            <person name="Baroncelli R."/>
        </authorList>
    </citation>
    <scope>NUCLEOTIDE SEQUENCE [LARGE SCALE GENOMIC DNA]</scope>
    <source>
        <strain evidence="1">7/96</strain>
    </source>
</reference>
<name>A0A2P5HR04_DIAHE</name>
<accession>A0A2P5HR04</accession>
<protein>
    <submittedName>
        <fullName evidence="1">Uncharacterized protein</fullName>
    </submittedName>
</protein>
<sequence length="150" mass="16447">MYVAKRHNCRDCDCSSQEGAKGSTRTLGWTSVVGVLSVVGTAGRSDTSSTTEARNRLRWHEAILVDCASGMLQTARPLGRLTCRSSDTSVPRDHGTTSISGFPQPVNSWHMVISILCVDVCNRDILQHQLDGQGLWLQPKLLRIRVGILD</sequence>
<comment type="caution">
    <text evidence="1">The sequence shown here is derived from an EMBL/GenBank/DDBJ whole genome shotgun (WGS) entry which is preliminary data.</text>
</comment>